<protein>
    <submittedName>
        <fullName evidence="3">Uncharacterized protein</fullName>
    </submittedName>
</protein>
<dbReference type="EMBL" id="JBANRG010000025">
    <property type="protein sequence ID" value="KAK7454068.1"/>
    <property type="molecule type" value="Genomic_DNA"/>
</dbReference>
<keyword evidence="1" id="KW-0175">Coiled coil</keyword>
<evidence type="ECO:0000313" key="3">
    <source>
        <dbReference type="EMBL" id="KAK7454068.1"/>
    </source>
</evidence>
<accession>A0ABR1JB88</accession>
<feature type="coiled-coil region" evidence="1">
    <location>
        <begin position="41"/>
        <end position="68"/>
    </location>
</feature>
<evidence type="ECO:0000313" key="4">
    <source>
        <dbReference type="Proteomes" id="UP001498398"/>
    </source>
</evidence>
<dbReference type="InterPro" id="IPR046521">
    <property type="entry name" value="DUF6698"/>
</dbReference>
<dbReference type="Pfam" id="PF20414">
    <property type="entry name" value="DUF6698"/>
    <property type="match status" value="1"/>
</dbReference>
<gene>
    <name evidence="3" type="ORF">VKT23_011581</name>
</gene>
<dbReference type="Proteomes" id="UP001498398">
    <property type="component" value="Unassembled WGS sequence"/>
</dbReference>
<evidence type="ECO:0000256" key="1">
    <source>
        <dbReference type="SAM" id="Coils"/>
    </source>
</evidence>
<comment type="caution">
    <text evidence="3">The sequence shown here is derived from an EMBL/GenBank/DDBJ whole genome shotgun (WGS) entry which is preliminary data.</text>
</comment>
<feature type="compositionally biased region" description="Basic and acidic residues" evidence="2">
    <location>
        <begin position="450"/>
        <end position="466"/>
    </location>
</feature>
<evidence type="ECO:0000256" key="2">
    <source>
        <dbReference type="SAM" id="MobiDB-lite"/>
    </source>
</evidence>
<proteinExistence type="predicted"/>
<feature type="compositionally biased region" description="Basic residues" evidence="2">
    <location>
        <begin position="467"/>
        <end position="478"/>
    </location>
</feature>
<reference evidence="3 4" key="1">
    <citation type="submission" date="2024-01" db="EMBL/GenBank/DDBJ databases">
        <title>A draft genome for the cacao thread blight pathogen Marasmiellus scandens.</title>
        <authorList>
            <person name="Baruah I.K."/>
            <person name="Leung J."/>
            <person name="Bukari Y."/>
            <person name="Amoako-Attah I."/>
            <person name="Meinhardt L.W."/>
            <person name="Bailey B.A."/>
            <person name="Cohen S.P."/>
        </authorList>
    </citation>
    <scope>NUCLEOTIDE SEQUENCE [LARGE SCALE GENOMIC DNA]</scope>
    <source>
        <strain evidence="3 4">GH-19</strain>
    </source>
</reference>
<keyword evidence="4" id="KW-1185">Reference proteome</keyword>
<feature type="region of interest" description="Disordered" evidence="2">
    <location>
        <begin position="400"/>
        <end position="478"/>
    </location>
</feature>
<sequence>MSSSDSGESDEYSDITDVDANFVPYQLPTTGPSMYDMRQALEHTQKQLQRSRDANKRLRLQNADIKSQLTLFKTTKGKRANRKDVLLSSSEMTRLGKSFTILVAPWIMAKVFDKFPPSDAPSAHSKARFLGDPEDYWKTLNIELHAHLEEKDLCEKAVYYEPFRVEFVTQVRQERSAAIRVARESASLIFHDLSIDPQMWLTKSDARKDSAALKSLLHFPGQTPDKSAFSPIFYPSLKKVDHLLFMNDYLPKVLRAILFGKQSLLSETASFSPQVVGMLWNVKETNSSCIAFCAIAVQFLLSSDTEFSRVGSKSGINYQQNFFQFKRVLAITEKTEYSRMLYQWWNSRVFKGVTDQKSSSTISATPPQDAFIDEITEAMANILRLDGSDTATSALAESSGVNSPVCAGASPTTTNVQAPVLAQRRQRKEHNVSIEPEIAQEPTRGRTRREKGNSSEASERKADRPARKVSKRPNAKRT</sequence>
<organism evidence="3 4">
    <name type="scientific">Marasmiellus scandens</name>
    <dbReference type="NCBI Taxonomy" id="2682957"/>
    <lineage>
        <taxon>Eukaryota</taxon>
        <taxon>Fungi</taxon>
        <taxon>Dikarya</taxon>
        <taxon>Basidiomycota</taxon>
        <taxon>Agaricomycotina</taxon>
        <taxon>Agaricomycetes</taxon>
        <taxon>Agaricomycetidae</taxon>
        <taxon>Agaricales</taxon>
        <taxon>Marasmiineae</taxon>
        <taxon>Omphalotaceae</taxon>
        <taxon>Marasmiellus</taxon>
    </lineage>
</organism>
<name>A0ABR1JB88_9AGAR</name>